<dbReference type="STRING" id="50990.A0A4Y7PP58"/>
<protein>
    <submittedName>
        <fullName evidence="1">N2227-like protein</fullName>
    </submittedName>
</protein>
<evidence type="ECO:0000313" key="2">
    <source>
        <dbReference type="Proteomes" id="UP000294933"/>
    </source>
</evidence>
<dbReference type="PANTHER" id="PTHR12303:SF13">
    <property type="match status" value="1"/>
</dbReference>
<sequence>MLRSYSKLGRAHKRIGYDLGYTKKLDRLSEVTKINGTVTAAIAKFAYADGVPVPPPLGIPSVGGDLGRVREVLKHFVRDWSVAGFKERQRIFDPILRVLQQVSLSEHQAVLVPGCGLGRLAWEISRLGKSFDVTANELSSFMSLALRFLLSPITTTSASQYTIHPYAHWFSHQETNKNLFRGISFPDVVPRLCETFRLVEGDFLNLKALQREGGSGYDFIVTLFFIDTSLNIASTIEQIYYLLRPGGTWINLGPLLWTGGAETAVELSLDEVLKLAGIVGFVVDNASRERVPCEYTADSEAMMKWVYQAEFWVAKKQVLR</sequence>
<dbReference type="VEuPathDB" id="FungiDB:BD410DRAFT_730656"/>
<dbReference type="OrthoDB" id="978at2759"/>
<organism evidence="1 2">
    <name type="scientific">Rickenella mellea</name>
    <dbReference type="NCBI Taxonomy" id="50990"/>
    <lineage>
        <taxon>Eukaryota</taxon>
        <taxon>Fungi</taxon>
        <taxon>Dikarya</taxon>
        <taxon>Basidiomycota</taxon>
        <taxon>Agaricomycotina</taxon>
        <taxon>Agaricomycetes</taxon>
        <taxon>Hymenochaetales</taxon>
        <taxon>Rickenellaceae</taxon>
        <taxon>Rickenella</taxon>
    </lineage>
</organism>
<dbReference type="Gene3D" id="3.40.50.150">
    <property type="entry name" value="Vaccinia Virus protein VP39"/>
    <property type="match status" value="1"/>
</dbReference>
<proteinExistence type="predicted"/>
<dbReference type="Proteomes" id="UP000294933">
    <property type="component" value="Unassembled WGS sequence"/>
</dbReference>
<dbReference type="Pfam" id="PF07942">
    <property type="entry name" value="CARME"/>
    <property type="match status" value="1"/>
</dbReference>
<dbReference type="InterPro" id="IPR012901">
    <property type="entry name" value="CARME"/>
</dbReference>
<dbReference type="PANTHER" id="PTHR12303">
    <property type="entry name" value="CARNOSINE N-METHYLTRANSFERASE"/>
    <property type="match status" value="1"/>
</dbReference>
<name>A0A4Y7PP58_9AGAM</name>
<dbReference type="AlphaFoldDB" id="A0A4Y7PP58"/>
<accession>A0A4Y7PP58</accession>
<keyword evidence="2" id="KW-1185">Reference proteome</keyword>
<dbReference type="InterPro" id="IPR029063">
    <property type="entry name" value="SAM-dependent_MTases_sf"/>
</dbReference>
<dbReference type="SMART" id="SM01296">
    <property type="entry name" value="N2227"/>
    <property type="match status" value="1"/>
</dbReference>
<evidence type="ECO:0000313" key="1">
    <source>
        <dbReference type="EMBL" id="TDL16908.1"/>
    </source>
</evidence>
<dbReference type="GO" id="GO:0008757">
    <property type="term" value="F:S-adenosylmethionine-dependent methyltransferase activity"/>
    <property type="evidence" value="ECO:0007669"/>
    <property type="project" value="InterPro"/>
</dbReference>
<reference evidence="1 2" key="1">
    <citation type="submission" date="2018-06" db="EMBL/GenBank/DDBJ databases">
        <title>A transcriptomic atlas of mushroom development highlights an independent origin of complex multicellularity.</title>
        <authorList>
            <consortium name="DOE Joint Genome Institute"/>
            <person name="Krizsan K."/>
            <person name="Almasi E."/>
            <person name="Merenyi Z."/>
            <person name="Sahu N."/>
            <person name="Viragh M."/>
            <person name="Koszo T."/>
            <person name="Mondo S."/>
            <person name="Kiss B."/>
            <person name="Balint B."/>
            <person name="Kues U."/>
            <person name="Barry K."/>
            <person name="Hegedus J.C."/>
            <person name="Henrissat B."/>
            <person name="Johnson J."/>
            <person name="Lipzen A."/>
            <person name="Ohm R."/>
            <person name="Nagy I."/>
            <person name="Pangilinan J."/>
            <person name="Yan J."/>
            <person name="Xiong Y."/>
            <person name="Grigoriev I.V."/>
            <person name="Hibbett D.S."/>
            <person name="Nagy L.G."/>
        </authorList>
    </citation>
    <scope>NUCLEOTIDE SEQUENCE [LARGE SCALE GENOMIC DNA]</scope>
    <source>
        <strain evidence="1 2">SZMC22713</strain>
    </source>
</reference>
<dbReference type="SUPFAM" id="SSF53335">
    <property type="entry name" value="S-adenosyl-L-methionine-dependent methyltransferases"/>
    <property type="match status" value="1"/>
</dbReference>
<gene>
    <name evidence="1" type="ORF">BD410DRAFT_730656</name>
</gene>
<dbReference type="EMBL" id="ML170232">
    <property type="protein sequence ID" value="TDL16908.1"/>
    <property type="molecule type" value="Genomic_DNA"/>
</dbReference>